<feature type="region of interest" description="Disordered" evidence="1">
    <location>
        <begin position="1"/>
        <end position="38"/>
    </location>
</feature>
<dbReference type="AlphaFoldDB" id="A0A7W0CEI5"/>
<keyword evidence="4" id="KW-1185">Reference proteome</keyword>
<evidence type="ECO:0000313" key="4">
    <source>
        <dbReference type="Proteomes" id="UP000530928"/>
    </source>
</evidence>
<dbReference type="Proteomes" id="UP000530928">
    <property type="component" value="Unassembled WGS sequence"/>
</dbReference>
<dbReference type="RefSeq" id="WP_181608450.1">
    <property type="nucleotide sequence ID" value="NZ_BAABAM010000001.1"/>
</dbReference>
<sequence length="124" mass="13485">MPRSRAARPASGAVPRPRVAAQPRRVPSQARRPGNPRKQRTPFVLLVVGLMLGGLVSLLLLNTVLARDSITATQLQEEIATAKLQKASLEREVYQAQLPEEVAKRAEGQGMTPDDGINWLGNGR</sequence>
<evidence type="ECO:0000313" key="3">
    <source>
        <dbReference type="EMBL" id="MBA2889684.1"/>
    </source>
</evidence>
<feature type="compositionally biased region" description="Low complexity" evidence="1">
    <location>
        <begin position="1"/>
        <end position="27"/>
    </location>
</feature>
<feature type="region of interest" description="Disordered" evidence="1">
    <location>
        <begin position="105"/>
        <end position="124"/>
    </location>
</feature>
<dbReference type="EMBL" id="JACDUR010000001">
    <property type="protein sequence ID" value="MBA2889684.1"/>
    <property type="molecule type" value="Genomic_DNA"/>
</dbReference>
<organism evidence="3 4">
    <name type="scientific">Nonomuraea soli</name>
    <dbReference type="NCBI Taxonomy" id="1032476"/>
    <lineage>
        <taxon>Bacteria</taxon>
        <taxon>Bacillati</taxon>
        <taxon>Actinomycetota</taxon>
        <taxon>Actinomycetes</taxon>
        <taxon>Streptosporangiales</taxon>
        <taxon>Streptosporangiaceae</taxon>
        <taxon>Nonomuraea</taxon>
    </lineage>
</organism>
<name>A0A7W0CEI5_9ACTN</name>
<accession>A0A7W0CEI5</accession>
<evidence type="ECO:0000256" key="1">
    <source>
        <dbReference type="SAM" id="MobiDB-lite"/>
    </source>
</evidence>
<keyword evidence="2" id="KW-0812">Transmembrane</keyword>
<evidence type="ECO:0008006" key="5">
    <source>
        <dbReference type="Google" id="ProtNLM"/>
    </source>
</evidence>
<gene>
    <name evidence="3" type="ORF">HNR30_001019</name>
</gene>
<comment type="caution">
    <text evidence="3">The sequence shown here is derived from an EMBL/GenBank/DDBJ whole genome shotgun (WGS) entry which is preliminary data.</text>
</comment>
<keyword evidence="2" id="KW-0472">Membrane</keyword>
<protein>
    <recommendedName>
        <fullName evidence="5">Septum formation initiator family protein</fullName>
    </recommendedName>
</protein>
<reference evidence="3 4" key="1">
    <citation type="submission" date="2020-07" db="EMBL/GenBank/DDBJ databases">
        <title>Genomic Encyclopedia of Type Strains, Phase IV (KMG-IV): sequencing the most valuable type-strain genomes for metagenomic binning, comparative biology and taxonomic classification.</title>
        <authorList>
            <person name="Goeker M."/>
        </authorList>
    </citation>
    <scope>NUCLEOTIDE SEQUENCE [LARGE SCALE GENOMIC DNA]</scope>
    <source>
        <strain evidence="3 4">DSM 45533</strain>
    </source>
</reference>
<proteinExistence type="predicted"/>
<keyword evidence="2" id="KW-1133">Transmembrane helix</keyword>
<feature type="transmembrane region" description="Helical" evidence="2">
    <location>
        <begin position="41"/>
        <end position="61"/>
    </location>
</feature>
<evidence type="ECO:0000256" key="2">
    <source>
        <dbReference type="SAM" id="Phobius"/>
    </source>
</evidence>